<dbReference type="PROSITE" id="PS51173">
    <property type="entry name" value="CBM2"/>
    <property type="match status" value="1"/>
</dbReference>
<dbReference type="EMBL" id="AP023343">
    <property type="protein sequence ID" value="BCI85490.1"/>
    <property type="molecule type" value="Genomic_DNA"/>
</dbReference>
<evidence type="ECO:0000259" key="2">
    <source>
        <dbReference type="PROSITE" id="PS51173"/>
    </source>
</evidence>
<dbReference type="Pfam" id="PF00553">
    <property type="entry name" value="CBM_2"/>
    <property type="match status" value="1"/>
</dbReference>
<organism evidence="3 4">
    <name type="scientific">Mycobacterium kansasii</name>
    <dbReference type="NCBI Taxonomy" id="1768"/>
    <lineage>
        <taxon>Bacteria</taxon>
        <taxon>Bacillati</taxon>
        <taxon>Actinomycetota</taxon>
        <taxon>Actinomycetes</taxon>
        <taxon>Mycobacteriales</taxon>
        <taxon>Mycobacteriaceae</taxon>
        <taxon>Mycobacterium</taxon>
    </lineage>
</organism>
<dbReference type="GO" id="GO:0004553">
    <property type="term" value="F:hydrolase activity, hydrolyzing O-glycosyl compounds"/>
    <property type="evidence" value="ECO:0007669"/>
    <property type="project" value="InterPro"/>
</dbReference>
<dbReference type="GO" id="GO:0030247">
    <property type="term" value="F:polysaccharide binding"/>
    <property type="evidence" value="ECO:0007669"/>
    <property type="project" value="UniProtKB-UniRule"/>
</dbReference>
<dbReference type="InterPro" id="IPR001919">
    <property type="entry name" value="CBD2"/>
</dbReference>
<accession>A0A7G1I390</accession>
<gene>
    <name evidence="3" type="ORF">NIIDMKKI_06960</name>
</gene>
<feature type="domain" description="CBM2" evidence="2">
    <location>
        <begin position="16"/>
        <end position="105"/>
    </location>
</feature>
<dbReference type="InterPro" id="IPR008965">
    <property type="entry name" value="CBM2/CBM3_carb-bd_dom_sf"/>
</dbReference>
<dbReference type="SUPFAM" id="SSF49384">
    <property type="entry name" value="Carbohydrate-binding domain"/>
    <property type="match status" value="1"/>
</dbReference>
<keyword evidence="1" id="KW-0732">Signal</keyword>
<evidence type="ECO:0000313" key="4">
    <source>
        <dbReference type="Proteomes" id="UP000516380"/>
    </source>
</evidence>
<dbReference type="Gene3D" id="2.60.40.290">
    <property type="match status" value="1"/>
</dbReference>
<protein>
    <recommendedName>
        <fullName evidence="2">CBM2 domain-containing protein</fullName>
    </recommendedName>
</protein>
<feature type="chain" id="PRO_5028964772" description="CBM2 domain-containing protein" evidence="1">
    <location>
        <begin position="21"/>
        <end position="105"/>
    </location>
</feature>
<name>A0A7G1I390_MYCKA</name>
<sequence length="105" mass="11064">MSAFVVIAFTVILASPIAHAAAVTATLAVTSQWNTGFVANYKIVNSGSAQLTDWTVEFDLPADESISNVWSSKLAQSGTHFVLTPKITTERLRPAAPSASASRPS</sequence>
<evidence type="ECO:0000256" key="1">
    <source>
        <dbReference type="SAM" id="SignalP"/>
    </source>
</evidence>
<dbReference type="SMART" id="SM00637">
    <property type="entry name" value="CBD_II"/>
    <property type="match status" value="1"/>
</dbReference>
<feature type="signal peptide" evidence="1">
    <location>
        <begin position="1"/>
        <end position="20"/>
    </location>
</feature>
<dbReference type="AlphaFoldDB" id="A0A7G1I390"/>
<proteinExistence type="predicted"/>
<dbReference type="GO" id="GO:0005975">
    <property type="term" value="P:carbohydrate metabolic process"/>
    <property type="evidence" value="ECO:0007669"/>
    <property type="project" value="InterPro"/>
</dbReference>
<dbReference type="InterPro" id="IPR012291">
    <property type="entry name" value="CBM2_carb-bd_dom_sf"/>
</dbReference>
<dbReference type="Proteomes" id="UP000516380">
    <property type="component" value="Chromosome"/>
</dbReference>
<reference evidence="3 4" key="1">
    <citation type="submission" date="2020-07" db="EMBL/GenBank/DDBJ databases">
        <title>Mycobacterium kansasii (former subtype) with zoonotic potential isolated from diseased indoor pet cat, Japan.</title>
        <authorList>
            <person name="Fukano H."/>
            <person name="Terazono T."/>
            <person name="Hoshino Y."/>
        </authorList>
    </citation>
    <scope>NUCLEOTIDE SEQUENCE [LARGE SCALE GENOMIC DNA]</scope>
    <source>
        <strain evidence="3 4">Kuro-I</strain>
    </source>
</reference>
<keyword evidence="4" id="KW-1185">Reference proteome</keyword>
<evidence type="ECO:0000313" key="3">
    <source>
        <dbReference type="EMBL" id="BCI85490.1"/>
    </source>
</evidence>